<protein>
    <recommendedName>
        <fullName evidence="4">Mannosyl-glycoprotein endo-beta-N-acetylglucosamidase-like domain-containing protein</fullName>
    </recommendedName>
</protein>
<organism evidence="2 3">
    <name type="scientific">Candidatus Gottesmanbacteria bacterium RIFCSPHIGHO2_01_FULL_39_10</name>
    <dbReference type="NCBI Taxonomy" id="1798375"/>
    <lineage>
        <taxon>Bacteria</taxon>
        <taxon>Candidatus Gottesmaniibacteriota</taxon>
    </lineage>
</organism>
<keyword evidence="1" id="KW-1133">Transmembrane helix</keyword>
<evidence type="ECO:0000313" key="3">
    <source>
        <dbReference type="Proteomes" id="UP000177383"/>
    </source>
</evidence>
<name>A0A1F5ZLH3_9BACT</name>
<dbReference type="STRING" id="1798375.A2773_00845"/>
<feature type="transmembrane region" description="Helical" evidence="1">
    <location>
        <begin position="25"/>
        <end position="46"/>
    </location>
</feature>
<dbReference type="AlphaFoldDB" id="A0A1F5ZLH3"/>
<gene>
    <name evidence="2" type="ORF">A2773_00845</name>
</gene>
<evidence type="ECO:0000313" key="2">
    <source>
        <dbReference type="EMBL" id="OGG13329.1"/>
    </source>
</evidence>
<evidence type="ECO:0000256" key="1">
    <source>
        <dbReference type="SAM" id="Phobius"/>
    </source>
</evidence>
<keyword evidence="1" id="KW-0812">Transmembrane</keyword>
<comment type="caution">
    <text evidence="2">The sequence shown here is derived from an EMBL/GenBank/DDBJ whole genome shotgun (WGS) entry which is preliminary data.</text>
</comment>
<sequence>MGNIWKGQLDRKSNFWHPIERMKKLLLGIIWFPTVLFTLLLSLLHLSSSPNYSQDLNSQLQSQALTLTSKIHLDNILPSVLGTSKTVFAAEDARPALLEHFFARYGSDLYPYASYIVDVSDKYSLDYALIPAMAMQESELCKKIPEDSHNCWGYGIYGDKVVNFASYEEGIERVAKTLKEKYIEDSLTNPDLIMSRWTPSSNGSWSFAVNFFMQEIKRGI</sequence>
<accession>A0A1F5ZLH3</accession>
<dbReference type="Proteomes" id="UP000177383">
    <property type="component" value="Unassembled WGS sequence"/>
</dbReference>
<proteinExistence type="predicted"/>
<dbReference type="EMBL" id="MFJE01000056">
    <property type="protein sequence ID" value="OGG13329.1"/>
    <property type="molecule type" value="Genomic_DNA"/>
</dbReference>
<evidence type="ECO:0008006" key="4">
    <source>
        <dbReference type="Google" id="ProtNLM"/>
    </source>
</evidence>
<reference evidence="2 3" key="1">
    <citation type="journal article" date="2016" name="Nat. Commun.">
        <title>Thousands of microbial genomes shed light on interconnected biogeochemical processes in an aquifer system.</title>
        <authorList>
            <person name="Anantharaman K."/>
            <person name="Brown C.T."/>
            <person name="Hug L.A."/>
            <person name="Sharon I."/>
            <person name="Castelle C.J."/>
            <person name="Probst A.J."/>
            <person name="Thomas B.C."/>
            <person name="Singh A."/>
            <person name="Wilkins M.J."/>
            <person name="Karaoz U."/>
            <person name="Brodie E.L."/>
            <person name="Williams K.H."/>
            <person name="Hubbard S.S."/>
            <person name="Banfield J.F."/>
        </authorList>
    </citation>
    <scope>NUCLEOTIDE SEQUENCE [LARGE SCALE GENOMIC DNA]</scope>
</reference>
<keyword evidence="1" id="KW-0472">Membrane</keyword>